<protein>
    <submittedName>
        <fullName evidence="2">Uncharacterized protein</fullName>
    </submittedName>
</protein>
<proteinExistence type="predicted"/>
<keyword evidence="3" id="KW-1185">Reference proteome</keyword>
<evidence type="ECO:0000256" key="1">
    <source>
        <dbReference type="SAM" id="MobiDB-lite"/>
    </source>
</evidence>
<dbReference type="OrthoDB" id="3239882at2"/>
<dbReference type="CDD" id="cd01670">
    <property type="entry name" value="Death"/>
    <property type="match status" value="1"/>
</dbReference>
<reference evidence="2 3" key="1">
    <citation type="submission" date="2017-11" db="EMBL/GenBank/DDBJ databases">
        <title>Draft genome sequences of strains TRE 1, TRE D, TRE H and TRI 7, isolated from tamarins, belonging to four potential novel Bifidobacterium species.</title>
        <authorList>
            <person name="Mattarelli P."/>
            <person name="Modesto M."/>
            <person name="Bonetti A."/>
            <person name="Puglisi E."/>
            <person name="Morelli L."/>
        </authorList>
    </citation>
    <scope>NUCLEOTIDE SEQUENCE [LARGE SCALE GENOMIC DNA]</scope>
    <source>
        <strain evidence="3">TRED</strain>
    </source>
</reference>
<name>A0A2M9HT54_9BIFI</name>
<organism evidence="2 3">
    <name type="scientific">Bifidobacterium scaligerum</name>
    <dbReference type="NCBI Taxonomy" id="2052656"/>
    <lineage>
        <taxon>Bacteria</taxon>
        <taxon>Bacillati</taxon>
        <taxon>Actinomycetota</taxon>
        <taxon>Actinomycetes</taxon>
        <taxon>Bifidobacteriales</taxon>
        <taxon>Bifidobacteriaceae</taxon>
        <taxon>Bifidobacterium</taxon>
    </lineage>
</organism>
<comment type="caution">
    <text evidence="2">The sequence shown here is derived from an EMBL/GenBank/DDBJ whole genome shotgun (WGS) entry which is preliminary data.</text>
</comment>
<accession>A0A2M9HT54</accession>
<dbReference type="Proteomes" id="UP000228755">
    <property type="component" value="Unassembled WGS sequence"/>
</dbReference>
<dbReference type="AlphaFoldDB" id="A0A2M9HT54"/>
<feature type="region of interest" description="Disordered" evidence="1">
    <location>
        <begin position="39"/>
        <end position="63"/>
    </location>
</feature>
<evidence type="ECO:0000313" key="3">
    <source>
        <dbReference type="Proteomes" id="UP000228755"/>
    </source>
</evidence>
<gene>
    <name evidence="2" type="ORF">CUU80_02330</name>
</gene>
<evidence type="ECO:0000313" key="2">
    <source>
        <dbReference type="EMBL" id="PJM79992.1"/>
    </source>
</evidence>
<dbReference type="RefSeq" id="WP_100495762.1">
    <property type="nucleotide sequence ID" value="NZ_PGLQ01000001.1"/>
</dbReference>
<dbReference type="EMBL" id="PGLQ01000001">
    <property type="protein sequence ID" value="PJM79992.1"/>
    <property type="molecule type" value="Genomic_DNA"/>
</dbReference>
<sequence length="63" mass="7224">MTSERRKEMARHWHERGTDNATISRLLGLSEAEVKAIIDNPPQPKPASHKQYGPEFIEPPLFN</sequence>